<evidence type="ECO:0000256" key="1">
    <source>
        <dbReference type="SAM" id="Phobius"/>
    </source>
</evidence>
<evidence type="ECO:0000313" key="3">
    <source>
        <dbReference type="EnsemblPlants" id="KEH40133"/>
    </source>
</evidence>
<protein>
    <submittedName>
        <fullName evidence="2">Transmembrane protein, putative</fullName>
    </submittedName>
</protein>
<dbReference type="Proteomes" id="UP000002051">
    <property type="component" value="Unassembled WGS sequence"/>
</dbReference>
<reference evidence="2 4" key="1">
    <citation type="journal article" date="2011" name="Nature">
        <title>The Medicago genome provides insight into the evolution of rhizobial symbioses.</title>
        <authorList>
            <person name="Young N.D."/>
            <person name="Debelle F."/>
            <person name="Oldroyd G.E."/>
            <person name="Geurts R."/>
            <person name="Cannon S.B."/>
            <person name="Udvardi M.K."/>
            <person name="Benedito V.A."/>
            <person name="Mayer K.F."/>
            <person name="Gouzy J."/>
            <person name="Schoof H."/>
            <person name="Van de Peer Y."/>
            <person name="Proost S."/>
            <person name="Cook D.R."/>
            <person name="Meyers B.C."/>
            <person name="Spannagl M."/>
            <person name="Cheung F."/>
            <person name="De Mita S."/>
            <person name="Krishnakumar V."/>
            <person name="Gundlach H."/>
            <person name="Zhou S."/>
            <person name="Mudge J."/>
            <person name="Bharti A.K."/>
            <person name="Murray J.D."/>
            <person name="Naoumkina M.A."/>
            <person name="Rosen B."/>
            <person name="Silverstein K.A."/>
            <person name="Tang H."/>
            <person name="Rombauts S."/>
            <person name="Zhao P.X."/>
            <person name="Zhou P."/>
            <person name="Barbe V."/>
            <person name="Bardou P."/>
            <person name="Bechner M."/>
            <person name="Bellec A."/>
            <person name="Berger A."/>
            <person name="Berges H."/>
            <person name="Bidwell S."/>
            <person name="Bisseling T."/>
            <person name="Choisne N."/>
            <person name="Couloux A."/>
            <person name="Denny R."/>
            <person name="Deshpande S."/>
            <person name="Dai X."/>
            <person name="Doyle J.J."/>
            <person name="Dudez A.M."/>
            <person name="Farmer A.D."/>
            <person name="Fouteau S."/>
            <person name="Franken C."/>
            <person name="Gibelin C."/>
            <person name="Gish J."/>
            <person name="Goldstein S."/>
            <person name="Gonzalez A.J."/>
            <person name="Green P.J."/>
            <person name="Hallab A."/>
            <person name="Hartog M."/>
            <person name="Hua A."/>
            <person name="Humphray S.J."/>
            <person name="Jeong D.H."/>
            <person name="Jing Y."/>
            <person name="Jocker A."/>
            <person name="Kenton S.M."/>
            <person name="Kim D.J."/>
            <person name="Klee K."/>
            <person name="Lai H."/>
            <person name="Lang C."/>
            <person name="Lin S."/>
            <person name="Macmil S.L."/>
            <person name="Magdelenat G."/>
            <person name="Matthews L."/>
            <person name="McCorrison J."/>
            <person name="Monaghan E.L."/>
            <person name="Mun J.H."/>
            <person name="Najar F.Z."/>
            <person name="Nicholson C."/>
            <person name="Noirot C."/>
            <person name="O'Bleness M."/>
            <person name="Paule C.R."/>
            <person name="Poulain J."/>
            <person name="Prion F."/>
            <person name="Qin B."/>
            <person name="Qu C."/>
            <person name="Retzel E.F."/>
            <person name="Riddle C."/>
            <person name="Sallet E."/>
            <person name="Samain S."/>
            <person name="Samson N."/>
            <person name="Sanders I."/>
            <person name="Saurat O."/>
            <person name="Scarpelli C."/>
            <person name="Schiex T."/>
            <person name="Segurens B."/>
            <person name="Severin A.J."/>
            <person name="Sherrier D.J."/>
            <person name="Shi R."/>
            <person name="Sims S."/>
            <person name="Singer S.R."/>
            <person name="Sinharoy S."/>
            <person name="Sterck L."/>
            <person name="Viollet A."/>
            <person name="Wang B.B."/>
            <person name="Wang K."/>
            <person name="Wang M."/>
            <person name="Wang X."/>
            <person name="Warfsmann J."/>
            <person name="Weissenbach J."/>
            <person name="White D.D."/>
            <person name="White J.D."/>
            <person name="Wiley G.B."/>
            <person name="Wincker P."/>
            <person name="Xing Y."/>
            <person name="Yang L."/>
            <person name="Yao Z."/>
            <person name="Ying F."/>
            <person name="Zhai J."/>
            <person name="Zhou L."/>
            <person name="Zuber A."/>
            <person name="Denarie J."/>
            <person name="Dixon R.A."/>
            <person name="May G.D."/>
            <person name="Schwartz D.C."/>
            <person name="Rogers J."/>
            <person name="Quetier F."/>
            <person name="Town C.D."/>
            <person name="Roe B.A."/>
        </authorList>
    </citation>
    <scope>NUCLEOTIDE SEQUENCE [LARGE SCALE GENOMIC DNA]</scope>
    <source>
        <strain evidence="2">A17</strain>
        <strain evidence="3 4">cv. Jemalong A17</strain>
    </source>
</reference>
<keyword evidence="1 2" id="KW-0812">Transmembrane</keyword>
<organism evidence="2 4">
    <name type="scientific">Medicago truncatula</name>
    <name type="common">Barrel medic</name>
    <name type="synonym">Medicago tribuloides</name>
    <dbReference type="NCBI Taxonomy" id="3880"/>
    <lineage>
        <taxon>Eukaryota</taxon>
        <taxon>Viridiplantae</taxon>
        <taxon>Streptophyta</taxon>
        <taxon>Embryophyta</taxon>
        <taxon>Tracheophyta</taxon>
        <taxon>Spermatophyta</taxon>
        <taxon>Magnoliopsida</taxon>
        <taxon>eudicotyledons</taxon>
        <taxon>Gunneridae</taxon>
        <taxon>Pentapetalae</taxon>
        <taxon>rosids</taxon>
        <taxon>fabids</taxon>
        <taxon>Fabales</taxon>
        <taxon>Fabaceae</taxon>
        <taxon>Papilionoideae</taxon>
        <taxon>50 kb inversion clade</taxon>
        <taxon>NPAAA clade</taxon>
        <taxon>Hologalegina</taxon>
        <taxon>IRL clade</taxon>
        <taxon>Trifolieae</taxon>
        <taxon>Medicago</taxon>
    </lineage>
</organism>
<dbReference type="AlphaFoldDB" id="A0A072VFA6"/>
<proteinExistence type="predicted"/>
<keyword evidence="1" id="KW-1133">Transmembrane helix</keyword>
<keyword evidence="4" id="KW-1185">Reference proteome</keyword>
<name>A0A072VFA6_MEDTR</name>
<reference evidence="3" key="3">
    <citation type="submission" date="2015-04" db="UniProtKB">
        <authorList>
            <consortium name="EnsemblPlants"/>
        </authorList>
    </citation>
    <scope>IDENTIFICATION</scope>
    <source>
        <strain evidence="3">cv. Jemalong A17</strain>
    </source>
</reference>
<evidence type="ECO:0000313" key="4">
    <source>
        <dbReference type="Proteomes" id="UP000002051"/>
    </source>
</evidence>
<dbReference type="EMBL" id="CM001217">
    <property type="protein sequence ID" value="KEH40133.1"/>
    <property type="molecule type" value="Genomic_DNA"/>
</dbReference>
<feature type="transmembrane region" description="Helical" evidence="1">
    <location>
        <begin position="62"/>
        <end position="80"/>
    </location>
</feature>
<keyword evidence="1" id="KW-0472">Membrane</keyword>
<evidence type="ECO:0000313" key="2">
    <source>
        <dbReference type="EMBL" id="KEH40133.1"/>
    </source>
</evidence>
<sequence length="176" mass="19430">MKKIINGEDLYPASPIAGHDVDDGGGGGVTMVQPSTPPLDPDLPVVHRVGGVGSLRSRRRDCYLVCSVLCSPNFWFGFLYRGVWIRFRKRGQSVVAAMVENGPILFLKVMRARMGVICIYFAGPSTLDCDSDCGARKGDGFVIVVVNLLWGLLEREFDRVGGQFIRRIEKSRLILV</sequence>
<gene>
    <name evidence="2" type="ordered locus">MTR_1g022210</name>
</gene>
<accession>A0A072VFA6</accession>
<dbReference type="EnsemblPlants" id="KEH40133">
    <property type="protein sequence ID" value="KEH40133"/>
    <property type="gene ID" value="MTR_1g022210"/>
</dbReference>
<reference evidence="2 4" key="2">
    <citation type="journal article" date="2014" name="BMC Genomics">
        <title>An improved genome release (version Mt4.0) for the model legume Medicago truncatula.</title>
        <authorList>
            <person name="Tang H."/>
            <person name="Krishnakumar V."/>
            <person name="Bidwell S."/>
            <person name="Rosen B."/>
            <person name="Chan A."/>
            <person name="Zhou S."/>
            <person name="Gentzbittel L."/>
            <person name="Childs K.L."/>
            <person name="Yandell M."/>
            <person name="Gundlach H."/>
            <person name="Mayer K.F."/>
            <person name="Schwartz D.C."/>
            <person name="Town C.D."/>
        </authorList>
    </citation>
    <scope>GENOME REANNOTATION</scope>
    <source>
        <strain evidence="2">A17</strain>
        <strain evidence="3 4">cv. Jemalong A17</strain>
    </source>
</reference>
<dbReference type="HOGENOM" id="CLU_1527420_0_0_1"/>